<proteinExistence type="predicted"/>
<gene>
    <name evidence="1" type="ORF">H8J70_04560</name>
</gene>
<protein>
    <recommendedName>
        <fullName evidence="3">Tetratricopeptide repeat protein</fullName>
    </recommendedName>
</protein>
<sequence>MKQKNEINTILQYAESSREWAGPLQSLGATDQIPEAMTTSVSYLCRLAYVYLRAALWGHDYEKYIGLTYEALRLAKKCQTQDKESMSVRCAAYVYYSEYLQYTPISKKFPRCQREKRETYLTKAFTCYEYLLKQDASLYDSFRYAYLLYRAAEDFCLTWPMTKRKRLKEEAFAQFSQILRGWKELSSEDQKRHERLFHKTCYNIGRCGLALLQGQSWLQKEFLMVLASPPKAAKQAERKQILRWVLYGLEEARKGAGLPEIAEDLVAVAHQNQPYPPQSGDIYYSLGKAYECAVTLRLSDLPHDDTERAERYYTYACEIDRQRRLDKQPVTGFTHMYAALFRLYYSQRELEKFAAAWQRYGADIPFTADLRTICAVRWYFCRGEYDRARTALQNYIDDAKWLPGLSEKKTQSLMDMIDTADSGSAHVVKGTYNEYQMRFFQRLAKQAQA</sequence>
<evidence type="ECO:0000313" key="1">
    <source>
        <dbReference type="EMBL" id="MBC3536523.1"/>
    </source>
</evidence>
<reference evidence="1 2" key="1">
    <citation type="submission" date="2020-08" db="EMBL/GenBank/DDBJ databases">
        <authorList>
            <person name="Liu C."/>
            <person name="Sun Q."/>
        </authorList>
    </citation>
    <scope>NUCLEOTIDE SEQUENCE [LARGE SCALE GENOMIC DNA]</scope>
    <source>
        <strain evidence="1 2">NSJ-59</strain>
    </source>
</reference>
<dbReference type="RefSeq" id="WP_186502678.1">
    <property type="nucleotide sequence ID" value="NZ_JACOGK010000009.1"/>
</dbReference>
<keyword evidence="2" id="KW-1185">Reference proteome</keyword>
<dbReference type="Proteomes" id="UP000606870">
    <property type="component" value="Unassembled WGS sequence"/>
</dbReference>
<dbReference type="EMBL" id="JACOGK010000009">
    <property type="protein sequence ID" value="MBC3536523.1"/>
    <property type="molecule type" value="Genomic_DNA"/>
</dbReference>
<name>A0ABR6VGU5_9FIRM</name>
<organism evidence="1 2">
    <name type="scientific">Megasphaera hominis</name>
    <dbReference type="NCBI Taxonomy" id="159836"/>
    <lineage>
        <taxon>Bacteria</taxon>
        <taxon>Bacillati</taxon>
        <taxon>Bacillota</taxon>
        <taxon>Negativicutes</taxon>
        <taxon>Veillonellales</taxon>
        <taxon>Veillonellaceae</taxon>
        <taxon>Megasphaera</taxon>
    </lineage>
</organism>
<comment type="caution">
    <text evidence="1">The sequence shown here is derived from an EMBL/GenBank/DDBJ whole genome shotgun (WGS) entry which is preliminary data.</text>
</comment>
<accession>A0ABR6VGU5</accession>
<evidence type="ECO:0000313" key="2">
    <source>
        <dbReference type="Proteomes" id="UP000606870"/>
    </source>
</evidence>
<evidence type="ECO:0008006" key="3">
    <source>
        <dbReference type="Google" id="ProtNLM"/>
    </source>
</evidence>